<dbReference type="InterPro" id="IPR050204">
    <property type="entry name" value="AraC_XylS_family_regulators"/>
</dbReference>
<dbReference type="PRINTS" id="PR00032">
    <property type="entry name" value="HTHARAC"/>
</dbReference>
<dbReference type="PROSITE" id="PS01124">
    <property type="entry name" value="HTH_ARAC_FAMILY_2"/>
    <property type="match status" value="1"/>
</dbReference>
<evidence type="ECO:0000256" key="4">
    <source>
        <dbReference type="SAM" id="MobiDB-lite"/>
    </source>
</evidence>
<dbReference type="InterPro" id="IPR018062">
    <property type="entry name" value="HTH_AraC-typ_CS"/>
</dbReference>
<proteinExistence type="predicted"/>
<gene>
    <name evidence="6" type="ordered locus">Gbro_0584</name>
</gene>
<dbReference type="KEGG" id="gbr:Gbro_0584"/>
<dbReference type="AlphaFoldDB" id="D0LEJ4"/>
<dbReference type="RefSeq" id="WP_012832499.1">
    <property type="nucleotide sequence ID" value="NC_013441.1"/>
</dbReference>
<accession>D0LEJ4</accession>
<dbReference type="PANTHER" id="PTHR46796:SF2">
    <property type="entry name" value="TRANSCRIPTIONAL REGULATORY PROTEIN"/>
    <property type="match status" value="1"/>
</dbReference>
<organism evidence="6 7">
    <name type="scientific">Gordonia bronchialis (strain ATCC 25592 / DSM 43247 / BCRC 13721 / JCM 3198 / KCTC 3076 / NBRC 16047 / NCTC 10667)</name>
    <name type="common">Rhodococcus bronchialis</name>
    <dbReference type="NCBI Taxonomy" id="526226"/>
    <lineage>
        <taxon>Bacteria</taxon>
        <taxon>Bacillati</taxon>
        <taxon>Actinomycetota</taxon>
        <taxon>Actinomycetes</taxon>
        <taxon>Mycobacteriales</taxon>
        <taxon>Gordoniaceae</taxon>
        <taxon>Gordonia</taxon>
    </lineage>
</organism>
<dbReference type="InterPro" id="IPR020449">
    <property type="entry name" value="Tscrpt_reg_AraC-type_HTH"/>
</dbReference>
<dbReference type="SUPFAM" id="SSF46689">
    <property type="entry name" value="Homeodomain-like"/>
    <property type="match status" value="2"/>
</dbReference>
<keyword evidence="2" id="KW-0238">DNA-binding</keyword>
<name>D0LEJ4_GORB4</name>
<sequence>MTAVHPARHLLRAKDLVDVRFAEPVTVDHMAAAAGLSRAHFTRAFTTAFGESPHAYLQTRRLERAAAMLRSTDRSVADICMAVGLSSVGSFTTSFTRAFGRTPTAYRASFPAAATFAHVPACVLRVYSRPGPSTRVEKTAHGKKTAASPRRSVESHTPDKSPPG</sequence>
<dbReference type="GO" id="GO:0003700">
    <property type="term" value="F:DNA-binding transcription factor activity"/>
    <property type="evidence" value="ECO:0007669"/>
    <property type="project" value="InterPro"/>
</dbReference>
<evidence type="ECO:0000256" key="1">
    <source>
        <dbReference type="ARBA" id="ARBA00023015"/>
    </source>
</evidence>
<keyword evidence="3" id="KW-0804">Transcription</keyword>
<protein>
    <submittedName>
        <fullName evidence="6">Helix-turn-helix-domain containing protein AraC type</fullName>
    </submittedName>
</protein>
<dbReference type="PROSITE" id="PS00041">
    <property type="entry name" value="HTH_ARAC_FAMILY_1"/>
    <property type="match status" value="1"/>
</dbReference>
<dbReference type="OrthoDB" id="2060755at2"/>
<keyword evidence="1" id="KW-0805">Transcription regulation</keyword>
<dbReference type="eggNOG" id="COG2207">
    <property type="taxonomic scope" value="Bacteria"/>
</dbReference>
<reference evidence="7" key="1">
    <citation type="submission" date="2009-10" db="EMBL/GenBank/DDBJ databases">
        <title>The complete chromosome of Gordonia bronchialis DSM 43247.</title>
        <authorList>
            <consortium name="US DOE Joint Genome Institute (JGI-PGF)"/>
            <person name="Lucas S."/>
            <person name="Copeland A."/>
            <person name="Lapidus A."/>
            <person name="Glavina del Rio T."/>
            <person name="Dalin E."/>
            <person name="Tice H."/>
            <person name="Bruce D."/>
            <person name="Goodwin L."/>
            <person name="Pitluck S."/>
            <person name="Kyrpides N."/>
            <person name="Mavromatis K."/>
            <person name="Ivanova N."/>
            <person name="Ovchinnikova G."/>
            <person name="Saunders E."/>
            <person name="Brettin T."/>
            <person name="Detter J.C."/>
            <person name="Han C."/>
            <person name="Larimer F."/>
            <person name="Land M."/>
            <person name="Hauser L."/>
            <person name="Markowitz V."/>
            <person name="Cheng J.-F."/>
            <person name="Hugenholtz P."/>
            <person name="Woyke T."/>
            <person name="Wu D."/>
            <person name="Jando M."/>
            <person name="Schneider S."/>
            <person name="Goeker M."/>
            <person name="Klenk H.-P."/>
            <person name="Eisen J.A."/>
        </authorList>
    </citation>
    <scope>NUCLEOTIDE SEQUENCE [LARGE SCALE GENOMIC DNA]</scope>
    <source>
        <strain evidence="7">ATCC 25592 / DSM 43247 / BCRC 13721 / JCM 3198 / KCTC 3076 / NBRC 16047 / NCTC 10667</strain>
    </source>
</reference>
<dbReference type="SMART" id="SM00342">
    <property type="entry name" value="HTH_ARAC"/>
    <property type="match status" value="1"/>
</dbReference>
<feature type="domain" description="HTH araC/xylS-type" evidence="5">
    <location>
        <begin position="11"/>
        <end position="109"/>
    </location>
</feature>
<evidence type="ECO:0000256" key="2">
    <source>
        <dbReference type="ARBA" id="ARBA00023125"/>
    </source>
</evidence>
<dbReference type="Pfam" id="PF12833">
    <property type="entry name" value="HTH_18"/>
    <property type="match status" value="1"/>
</dbReference>
<dbReference type="Proteomes" id="UP000001219">
    <property type="component" value="Chromosome"/>
</dbReference>
<keyword evidence="7" id="KW-1185">Reference proteome</keyword>
<evidence type="ECO:0000313" key="7">
    <source>
        <dbReference type="Proteomes" id="UP000001219"/>
    </source>
</evidence>
<dbReference type="EMBL" id="CP001802">
    <property type="protein sequence ID" value="ACY19912.1"/>
    <property type="molecule type" value="Genomic_DNA"/>
</dbReference>
<dbReference type="PANTHER" id="PTHR46796">
    <property type="entry name" value="HTH-TYPE TRANSCRIPTIONAL ACTIVATOR RHAS-RELATED"/>
    <property type="match status" value="1"/>
</dbReference>
<dbReference type="Gene3D" id="1.10.10.60">
    <property type="entry name" value="Homeodomain-like"/>
    <property type="match status" value="2"/>
</dbReference>
<dbReference type="InterPro" id="IPR009057">
    <property type="entry name" value="Homeodomain-like_sf"/>
</dbReference>
<feature type="region of interest" description="Disordered" evidence="4">
    <location>
        <begin position="131"/>
        <end position="164"/>
    </location>
</feature>
<dbReference type="GO" id="GO:0043565">
    <property type="term" value="F:sequence-specific DNA binding"/>
    <property type="evidence" value="ECO:0007669"/>
    <property type="project" value="InterPro"/>
</dbReference>
<dbReference type="InterPro" id="IPR018060">
    <property type="entry name" value="HTH_AraC"/>
</dbReference>
<dbReference type="HOGENOM" id="CLU_000445_81_13_11"/>
<feature type="compositionally biased region" description="Basic and acidic residues" evidence="4">
    <location>
        <begin position="151"/>
        <end position="164"/>
    </location>
</feature>
<evidence type="ECO:0000313" key="6">
    <source>
        <dbReference type="EMBL" id="ACY19912.1"/>
    </source>
</evidence>
<dbReference type="STRING" id="526226.Gbro_0584"/>
<evidence type="ECO:0000256" key="3">
    <source>
        <dbReference type="ARBA" id="ARBA00023163"/>
    </source>
</evidence>
<evidence type="ECO:0000259" key="5">
    <source>
        <dbReference type="PROSITE" id="PS01124"/>
    </source>
</evidence>
<reference evidence="6 7" key="2">
    <citation type="journal article" date="2010" name="Stand. Genomic Sci.">
        <title>Complete genome sequence of Gordonia bronchialis type strain (3410).</title>
        <authorList>
            <person name="Ivanova N."/>
            <person name="Sikorski J."/>
            <person name="Jando M."/>
            <person name="Lapidus A."/>
            <person name="Nolan M."/>
            <person name="Lucas S."/>
            <person name="Del Rio T.G."/>
            <person name="Tice H."/>
            <person name="Copeland A."/>
            <person name="Cheng J.F."/>
            <person name="Chen F."/>
            <person name="Bruce D."/>
            <person name="Goodwin L."/>
            <person name="Pitluck S."/>
            <person name="Mavromatis K."/>
            <person name="Ovchinnikova G."/>
            <person name="Pati A."/>
            <person name="Chen A."/>
            <person name="Palaniappan K."/>
            <person name="Land M."/>
            <person name="Hauser L."/>
            <person name="Chang Y.J."/>
            <person name="Jeffries C.D."/>
            <person name="Chain P."/>
            <person name="Saunders E."/>
            <person name="Han C."/>
            <person name="Detter J.C."/>
            <person name="Brettin T."/>
            <person name="Rohde M."/>
            <person name="Goker M."/>
            <person name="Bristow J."/>
            <person name="Eisen J.A."/>
            <person name="Markowitz V."/>
            <person name="Hugenholtz P."/>
            <person name="Klenk H.P."/>
            <person name="Kyrpides N.C."/>
        </authorList>
    </citation>
    <scope>NUCLEOTIDE SEQUENCE [LARGE SCALE GENOMIC DNA]</scope>
    <source>
        <strain evidence="7">ATCC 25592 / DSM 43247 / BCRC 13721 / JCM 3198 / KCTC 3076 / NBRC 16047 / NCTC 10667</strain>
    </source>
</reference>